<reference evidence="1" key="2">
    <citation type="submission" date="2022-01" db="EMBL/GenBank/DDBJ databases">
        <authorList>
            <person name="Yamashiro T."/>
            <person name="Shiraishi A."/>
            <person name="Satake H."/>
            <person name="Nakayama K."/>
        </authorList>
    </citation>
    <scope>NUCLEOTIDE SEQUENCE</scope>
</reference>
<accession>A0ABQ5C3N6</accession>
<gene>
    <name evidence="1" type="ORF">Tco_0890544</name>
</gene>
<reference evidence="1" key="1">
    <citation type="journal article" date="2022" name="Int. J. Mol. Sci.">
        <title>Draft Genome of Tanacetum Coccineum: Genomic Comparison of Closely Related Tanacetum-Family Plants.</title>
        <authorList>
            <person name="Yamashiro T."/>
            <person name="Shiraishi A."/>
            <person name="Nakayama K."/>
            <person name="Satake H."/>
        </authorList>
    </citation>
    <scope>NUCLEOTIDE SEQUENCE</scope>
</reference>
<evidence type="ECO:0000313" key="1">
    <source>
        <dbReference type="EMBL" id="GJT20607.1"/>
    </source>
</evidence>
<organism evidence="1 2">
    <name type="scientific">Tanacetum coccineum</name>
    <dbReference type="NCBI Taxonomy" id="301880"/>
    <lineage>
        <taxon>Eukaryota</taxon>
        <taxon>Viridiplantae</taxon>
        <taxon>Streptophyta</taxon>
        <taxon>Embryophyta</taxon>
        <taxon>Tracheophyta</taxon>
        <taxon>Spermatophyta</taxon>
        <taxon>Magnoliopsida</taxon>
        <taxon>eudicotyledons</taxon>
        <taxon>Gunneridae</taxon>
        <taxon>Pentapetalae</taxon>
        <taxon>asterids</taxon>
        <taxon>campanulids</taxon>
        <taxon>Asterales</taxon>
        <taxon>Asteraceae</taxon>
        <taxon>Asteroideae</taxon>
        <taxon>Anthemideae</taxon>
        <taxon>Anthemidinae</taxon>
        <taxon>Tanacetum</taxon>
    </lineage>
</organism>
<sequence length="153" mass="16957">MGDPELFTLPCRFGDSKPFNTLVDLGSCGNIIPLYLFKKLNIELLEETDHICGLADGTKSYPRRGDGDGGDVMVASVGRQLEEGAARGGECYRGSSRSVEEEHLWCWPENSPENFAGGGWPEKVAAGGGRWWPDILEMGECIIRECVYNLRWK</sequence>
<dbReference type="Proteomes" id="UP001151760">
    <property type="component" value="Unassembled WGS sequence"/>
</dbReference>
<comment type="caution">
    <text evidence="1">The sequence shown here is derived from an EMBL/GenBank/DDBJ whole genome shotgun (WGS) entry which is preliminary data.</text>
</comment>
<evidence type="ECO:0000313" key="2">
    <source>
        <dbReference type="Proteomes" id="UP001151760"/>
    </source>
</evidence>
<dbReference type="Gene3D" id="2.40.70.10">
    <property type="entry name" value="Acid Proteases"/>
    <property type="match status" value="1"/>
</dbReference>
<keyword evidence="2" id="KW-1185">Reference proteome</keyword>
<dbReference type="InterPro" id="IPR021109">
    <property type="entry name" value="Peptidase_aspartic_dom_sf"/>
</dbReference>
<proteinExistence type="predicted"/>
<protein>
    <submittedName>
        <fullName evidence="1">Uncharacterized protein</fullName>
    </submittedName>
</protein>
<dbReference type="EMBL" id="BQNB010013818">
    <property type="protein sequence ID" value="GJT20607.1"/>
    <property type="molecule type" value="Genomic_DNA"/>
</dbReference>
<name>A0ABQ5C3N6_9ASTR</name>